<dbReference type="GO" id="GO:0003735">
    <property type="term" value="F:structural constituent of ribosome"/>
    <property type="evidence" value="ECO:0007669"/>
    <property type="project" value="InterPro"/>
</dbReference>
<dbReference type="Gene3D" id="3.90.1180.10">
    <property type="entry name" value="Ribosomal protein L13"/>
    <property type="match status" value="1"/>
</dbReference>
<keyword evidence="2 4" id="KW-0689">Ribosomal protein</keyword>
<accession>G6XLU8</accession>
<dbReference type="InterPro" id="IPR005823">
    <property type="entry name" value="Ribosomal_uL13_bac-type"/>
</dbReference>
<keyword evidence="6" id="KW-1185">Reference proteome</keyword>
<dbReference type="PANTHER" id="PTHR11545">
    <property type="entry name" value="RIBOSOMAL PROTEIN L13"/>
    <property type="match status" value="1"/>
</dbReference>
<dbReference type="PATRIC" id="fig|1088869.3.peg.2343"/>
<dbReference type="STRING" id="1088869.GMO_23470"/>
<proteinExistence type="inferred from homology"/>
<protein>
    <recommendedName>
        <fullName evidence="4">Large ribosomal subunit protein uL13</fullName>
    </recommendedName>
</protein>
<evidence type="ECO:0000256" key="1">
    <source>
        <dbReference type="ARBA" id="ARBA00006227"/>
    </source>
</evidence>
<dbReference type="GO" id="GO:0006412">
    <property type="term" value="P:translation"/>
    <property type="evidence" value="ECO:0007669"/>
    <property type="project" value="UniProtKB-UniRule"/>
</dbReference>
<dbReference type="SUPFAM" id="SSF52161">
    <property type="entry name" value="Ribosomal protein L13"/>
    <property type="match status" value="1"/>
</dbReference>
<comment type="caution">
    <text evidence="5">The sequence shown here is derived from an EMBL/GenBank/DDBJ whole genome shotgun (WGS) entry which is preliminary data.</text>
</comment>
<dbReference type="InterPro" id="IPR036899">
    <property type="entry name" value="Ribosomal_uL13_sf"/>
</dbReference>
<comment type="function">
    <text evidence="4">This protein is one of the early assembly proteins of the 50S ribosomal subunit, although it is not seen to bind rRNA by itself. It is important during the early stages of 50S assembly.</text>
</comment>
<reference evidence="5 6" key="1">
    <citation type="submission" date="2011-10" db="EMBL/GenBank/DDBJ databases">
        <title>Genome sequence of Gluconobacter morbifer G707, isolated from Drosophila gut.</title>
        <authorList>
            <person name="Lee W.-J."/>
            <person name="Kim E.-K."/>
        </authorList>
    </citation>
    <scope>NUCLEOTIDE SEQUENCE [LARGE SCALE GENOMIC DNA]</scope>
    <source>
        <strain evidence="5 6">G707</strain>
    </source>
</reference>
<evidence type="ECO:0000256" key="4">
    <source>
        <dbReference type="HAMAP-Rule" id="MF_01366"/>
    </source>
</evidence>
<evidence type="ECO:0000256" key="2">
    <source>
        <dbReference type="ARBA" id="ARBA00022980"/>
    </source>
</evidence>
<evidence type="ECO:0000313" key="5">
    <source>
        <dbReference type="EMBL" id="EHH67353.1"/>
    </source>
</evidence>
<evidence type="ECO:0000313" key="6">
    <source>
        <dbReference type="Proteomes" id="UP000004949"/>
    </source>
</evidence>
<sequence length="220" mass="24442">MAVNRHESVMRNAKEDLTFALWIAIRPHLIRFSDRTGIQDVCPDREAPFIGVASATPQAGMSLMKTTRSLKPAEVTKNWVLIDAEGLVLGRLATIIATRLRGKHKPQYTPHVDCGDNIVVINAEKVVLTGNKVGQKLFHYHTGYPGGIKERTITQRLTGKNPGNVVEKAVERMITRGPLQRAQMKHLHVYAGSEHPHDGQKPVKLDVASLNRKNTISHES</sequence>
<dbReference type="NCBIfam" id="TIGR01066">
    <property type="entry name" value="rplM_bact"/>
    <property type="match status" value="1"/>
</dbReference>
<dbReference type="GO" id="GO:0003729">
    <property type="term" value="F:mRNA binding"/>
    <property type="evidence" value="ECO:0007669"/>
    <property type="project" value="TreeGrafter"/>
</dbReference>
<dbReference type="eggNOG" id="COG0102">
    <property type="taxonomic scope" value="Bacteria"/>
</dbReference>
<dbReference type="PANTHER" id="PTHR11545:SF2">
    <property type="entry name" value="LARGE RIBOSOMAL SUBUNIT PROTEIN UL13M"/>
    <property type="match status" value="1"/>
</dbReference>
<dbReference type="Pfam" id="PF00572">
    <property type="entry name" value="Ribosomal_L13"/>
    <property type="match status" value="1"/>
</dbReference>
<dbReference type="Proteomes" id="UP000004949">
    <property type="component" value="Unassembled WGS sequence"/>
</dbReference>
<keyword evidence="3 4" id="KW-0687">Ribonucleoprotein</keyword>
<organism evidence="5 6">
    <name type="scientific">Gluconobacter morbifer G707</name>
    <dbReference type="NCBI Taxonomy" id="1088869"/>
    <lineage>
        <taxon>Bacteria</taxon>
        <taxon>Pseudomonadati</taxon>
        <taxon>Pseudomonadota</taxon>
        <taxon>Alphaproteobacteria</taxon>
        <taxon>Acetobacterales</taxon>
        <taxon>Acetobacteraceae</taxon>
        <taxon>Gluconobacter</taxon>
    </lineage>
</organism>
<comment type="similarity">
    <text evidence="1 4">Belongs to the universal ribosomal protein uL13 family.</text>
</comment>
<dbReference type="InterPro" id="IPR005822">
    <property type="entry name" value="Ribosomal_uL13"/>
</dbReference>
<evidence type="ECO:0000256" key="3">
    <source>
        <dbReference type="ARBA" id="ARBA00023274"/>
    </source>
</evidence>
<dbReference type="AlphaFoldDB" id="G6XLU8"/>
<dbReference type="GO" id="GO:0022625">
    <property type="term" value="C:cytosolic large ribosomal subunit"/>
    <property type="evidence" value="ECO:0007669"/>
    <property type="project" value="TreeGrafter"/>
</dbReference>
<name>G6XLU8_9PROT</name>
<dbReference type="HAMAP" id="MF_01366">
    <property type="entry name" value="Ribosomal_uL13"/>
    <property type="match status" value="1"/>
</dbReference>
<comment type="subunit">
    <text evidence="4">Part of the 50S ribosomal subunit.</text>
</comment>
<dbReference type="CDD" id="cd00392">
    <property type="entry name" value="Ribosomal_L13"/>
    <property type="match status" value="1"/>
</dbReference>
<dbReference type="EMBL" id="AGQV01000010">
    <property type="protein sequence ID" value="EHH67353.1"/>
    <property type="molecule type" value="Genomic_DNA"/>
</dbReference>
<dbReference type="GO" id="GO:0017148">
    <property type="term" value="P:negative regulation of translation"/>
    <property type="evidence" value="ECO:0007669"/>
    <property type="project" value="TreeGrafter"/>
</dbReference>
<gene>
    <name evidence="4" type="primary">rplM</name>
    <name evidence="5" type="ORF">GMO_23470</name>
</gene>